<evidence type="ECO:0000256" key="3">
    <source>
        <dbReference type="ARBA" id="ARBA00022525"/>
    </source>
</evidence>
<dbReference type="InterPro" id="IPR052437">
    <property type="entry name" value="Pectin_Meth_Modulator"/>
</dbReference>
<keyword evidence="5" id="KW-0325">Glycoprotein</keyword>
<dbReference type="PANTHER" id="PTHR31265:SF28">
    <property type="entry name" value="EMB|CAB87702.1"/>
    <property type="match status" value="1"/>
</dbReference>
<dbReference type="Pfam" id="PF04862">
    <property type="entry name" value="DUF642"/>
    <property type="match status" value="2"/>
</dbReference>
<comment type="subcellular location">
    <subcellularLocation>
        <location evidence="1">Cell envelope</location>
    </subcellularLocation>
    <subcellularLocation>
        <location evidence="2">Secreted</location>
    </subcellularLocation>
</comment>
<proteinExistence type="predicted"/>
<dbReference type="GO" id="GO:0005576">
    <property type="term" value="C:extracellular region"/>
    <property type="evidence" value="ECO:0007669"/>
    <property type="project" value="UniProtKB-SubCell"/>
</dbReference>
<protein>
    <recommendedName>
        <fullName evidence="7">DUF642 domain-containing protein</fullName>
    </recommendedName>
</protein>
<keyword evidence="9" id="KW-1185">Reference proteome</keyword>
<evidence type="ECO:0000256" key="5">
    <source>
        <dbReference type="ARBA" id="ARBA00023180"/>
    </source>
</evidence>
<sequence length="355" mass="38389">MKPHAIFISCILLATVSAEPRFRVPAIHLEHVIGILHLDSSSTTMPGWTFEGTVQYANAGDDLSLPENGHAMLLGQDGKINQTFTANNEGQMRHLLTFTLSRGVLNCSAFASLVISAPDNSAEFALSGKYGRELWEVYGHQIGSWGDGEAVNLVIESRTNNEDENSTYWPVVDDLNLVTVGLVNQENEPSLTESALQQWTVTGTVKYIEKKNYYVPLGNAAVEFVSRTSSGIQTARELSRETNYKLEFSLGEANKSCSGDFTVGVVTGSSSRNFTIHSNGNGLAQKYSLDFQGAGAGPTQIGFESYSTGQREDGVICGPVIDGVVLCVSGGCELNGCLFIIFLFLALEAIVAEHW</sequence>
<comment type="caution">
    <text evidence="8">The sequence shown here is derived from an EMBL/GenBank/DDBJ whole genome shotgun (WGS) entry which is preliminary data.</text>
</comment>
<evidence type="ECO:0000256" key="6">
    <source>
        <dbReference type="SAM" id="SignalP"/>
    </source>
</evidence>
<evidence type="ECO:0000256" key="4">
    <source>
        <dbReference type="ARBA" id="ARBA00022729"/>
    </source>
</evidence>
<feature type="signal peptide" evidence="6">
    <location>
        <begin position="1"/>
        <end position="18"/>
    </location>
</feature>
<evidence type="ECO:0000256" key="2">
    <source>
        <dbReference type="ARBA" id="ARBA00004613"/>
    </source>
</evidence>
<dbReference type="OrthoDB" id="1895088at2759"/>
<evidence type="ECO:0000256" key="1">
    <source>
        <dbReference type="ARBA" id="ARBA00004196"/>
    </source>
</evidence>
<feature type="domain" description="DUF642" evidence="7">
    <location>
        <begin position="41"/>
        <end position="176"/>
    </location>
</feature>
<dbReference type="InterPro" id="IPR006946">
    <property type="entry name" value="DGR2-like_dom"/>
</dbReference>
<dbReference type="EMBL" id="BKCP01005550">
    <property type="protein sequence ID" value="GER38915.1"/>
    <property type="molecule type" value="Genomic_DNA"/>
</dbReference>
<evidence type="ECO:0000259" key="7">
    <source>
        <dbReference type="Pfam" id="PF04862"/>
    </source>
</evidence>
<dbReference type="AlphaFoldDB" id="A0A5A7Q193"/>
<evidence type="ECO:0000313" key="8">
    <source>
        <dbReference type="EMBL" id="GER38915.1"/>
    </source>
</evidence>
<organism evidence="8 9">
    <name type="scientific">Striga asiatica</name>
    <name type="common">Asiatic witchweed</name>
    <name type="synonym">Buchnera asiatica</name>
    <dbReference type="NCBI Taxonomy" id="4170"/>
    <lineage>
        <taxon>Eukaryota</taxon>
        <taxon>Viridiplantae</taxon>
        <taxon>Streptophyta</taxon>
        <taxon>Embryophyta</taxon>
        <taxon>Tracheophyta</taxon>
        <taxon>Spermatophyta</taxon>
        <taxon>Magnoliopsida</taxon>
        <taxon>eudicotyledons</taxon>
        <taxon>Gunneridae</taxon>
        <taxon>Pentapetalae</taxon>
        <taxon>asterids</taxon>
        <taxon>lamiids</taxon>
        <taxon>Lamiales</taxon>
        <taxon>Orobanchaceae</taxon>
        <taxon>Buchnereae</taxon>
        <taxon>Striga</taxon>
    </lineage>
</organism>
<dbReference type="PANTHER" id="PTHR31265">
    <property type="entry name" value="OS02G0527500 PROTEIN-RELATED"/>
    <property type="match status" value="1"/>
</dbReference>
<name>A0A5A7Q193_STRAF</name>
<keyword evidence="3" id="KW-0964">Secreted</keyword>
<dbReference type="Proteomes" id="UP000325081">
    <property type="component" value="Unassembled WGS sequence"/>
</dbReference>
<accession>A0A5A7Q193</accession>
<reference evidence="9" key="1">
    <citation type="journal article" date="2019" name="Curr. Biol.">
        <title>Genome Sequence of Striga asiatica Provides Insight into the Evolution of Plant Parasitism.</title>
        <authorList>
            <person name="Yoshida S."/>
            <person name="Kim S."/>
            <person name="Wafula E.K."/>
            <person name="Tanskanen J."/>
            <person name="Kim Y.M."/>
            <person name="Honaas L."/>
            <person name="Yang Z."/>
            <person name="Spallek T."/>
            <person name="Conn C.E."/>
            <person name="Ichihashi Y."/>
            <person name="Cheong K."/>
            <person name="Cui S."/>
            <person name="Der J.P."/>
            <person name="Gundlach H."/>
            <person name="Jiao Y."/>
            <person name="Hori C."/>
            <person name="Ishida J.K."/>
            <person name="Kasahara H."/>
            <person name="Kiba T."/>
            <person name="Kim M.S."/>
            <person name="Koo N."/>
            <person name="Laohavisit A."/>
            <person name="Lee Y.H."/>
            <person name="Lumba S."/>
            <person name="McCourt P."/>
            <person name="Mortimer J.C."/>
            <person name="Mutuku J.M."/>
            <person name="Nomura T."/>
            <person name="Sasaki-Sekimoto Y."/>
            <person name="Seto Y."/>
            <person name="Wang Y."/>
            <person name="Wakatake T."/>
            <person name="Sakakibara H."/>
            <person name="Demura T."/>
            <person name="Yamaguchi S."/>
            <person name="Yoneyama K."/>
            <person name="Manabe R.I."/>
            <person name="Nelson D.C."/>
            <person name="Schulman A.H."/>
            <person name="Timko M.P."/>
            <person name="dePamphilis C.W."/>
            <person name="Choi D."/>
            <person name="Shirasu K."/>
        </authorList>
    </citation>
    <scope>NUCLEOTIDE SEQUENCE [LARGE SCALE GENOMIC DNA]</scope>
    <source>
        <strain evidence="9">cv. UVA1</strain>
    </source>
</reference>
<feature type="chain" id="PRO_5022853813" description="DUF642 domain-containing protein" evidence="6">
    <location>
        <begin position="19"/>
        <end position="355"/>
    </location>
</feature>
<gene>
    <name evidence="8" type="ORF">STAS_15451</name>
</gene>
<evidence type="ECO:0000313" key="9">
    <source>
        <dbReference type="Proteomes" id="UP000325081"/>
    </source>
</evidence>
<feature type="domain" description="DUF642" evidence="7">
    <location>
        <begin position="192"/>
        <end position="325"/>
    </location>
</feature>
<keyword evidence="4 6" id="KW-0732">Signal</keyword>